<accession>A0A917RI90</accession>
<dbReference type="RefSeq" id="WP_058854343.1">
    <property type="nucleotide sequence ID" value="NZ_BMMH01000004.1"/>
</dbReference>
<name>A0A917RI90_9NOCA</name>
<reference evidence="1" key="2">
    <citation type="submission" date="2020-09" db="EMBL/GenBank/DDBJ databases">
        <authorList>
            <person name="Sun Q."/>
            <person name="Zhou Y."/>
        </authorList>
    </citation>
    <scope>NUCLEOTIDE SEQUENCE</scope>
    <source>
        <strain evidence="1">CGMCC 4.3508</strain>
    </source>
</reference>
<sequence>MAEAITPAQLAERYGMSEASLAQWRYLRRGPSYIKAGKKVLYPLAAVEEYERRNTVECA</sequence>
<dbReference type="AlphaFoldDB" id="A0A917RI90"/>
<reference evidence="1" key="1">
    <citation type="journal article" date="2014" name="Int. J. Syst. Evol. Microbiol.">
        <title>Complete genome sequence of Corynebacterium casei LMG S-19264T (=DSM 44701T), isolated from a smear-ripened cheese.</title>
        <authorList>
            <consortium name="US DOE Joint Genome Institute (JGI-PGF)"/>
            <person name="Walter F."/>
            <person name="Albersmeier A."/>
            <person name="Kalinowski J."/>
            <person name="Ruckert C."/>
        </authorList>
    </citation>
    <scope>NUCLEOTIDE SEQUENCE</scope>
    <source>
        <strain evidence="1">CGMCC 4.3508</strain>
    </source>
</reference>
<dbReference type="InterPro" id="IPR009061">
    <property type="entry name" value="DNA-bd_dom_put_sf"/>
</dbReference>
<dbReference type="EMBL" id="BMMH01000004">
    <property type="protein sequence ID" value="GGL09730.1"/>
    <property type="molecule type" value="Genomic_DNA"/>
</dbReference>
<evidence type="ECO:0008006" key="3">
    <source>
        <dbReference type="Google" id="ProtNLM"/>
    </source>
</evidence>
<dbReference type="SUPFAM" id="SSF46955">
    <property type="entry name" value="Putative DNA-binding domain"/>
    <property type="match status" value="1"/>
</dbReference>
<organism evidence="1 2">
    <name type="scientific">Nocardia jinanensis</name>
    <dbReference type="NCBI Taxonomy" id="382504"/>
    <lineage>
        <taxon>Bacteria</taxon>
        <taxon>Bacillati</taxon>
        <taxon>Actinomycetota</taxon>
        <taxon>Actinomycetes</taxon>
        <taxon>Mycobacteriales</taxon>
        <taxon>Nocardiaceae</taxon>
        <taxon>Nocardia</taxon>
    </lineage>
</organism>
<gene>
    <name evidence="1" type="ORF">GCM10011588_25160</name>
</gene>
<evidence type="ECO:0000313" key="2">
    <source>
        <dbReference type="Proteomes" id="UP000638263"/>
    </source>
</evidence>
<keyword evidence="2" id="KW-1185">Reference proteome</keyword>
<protein>
    <recommendedName>
        <fullName evidence="3">DNA-binding protein</fullName>
    </recommendedName>
</protein>
<evidence type="ECO:0000313" key="1">
    <source>
        <dbReference type="EMBL" id="GGL09730.1"/>
    </source>
</evidence>
<dbReference type="Proteomes" id="UP000638263">
    <property type="component" value="Unassembled WGS sequence"/>
</dbReference>
<proteinExistence type="predicted"/>
<comment type="caution">
    <text evidence="1">The sequence shown here is derived from an EMBL/GenBank/DDBJ whole genome shotgun (WGS) entry which is preliminary data.</text>
</comment>